<organism evidence="2 3">
    <name type="scientific">Euplotes crassus</name>
    <dbReference type="NCBI Taxonomy" id="5936"/>
    <lineage>
        <taxon>Eukaryota</taxon>
        <taxon>Sar</taxon>
        <taxon>Alveolata</taxon>
        <taxon>Ciliophora</taxon>
        <taxon>Intramacronucleata</taxon>
        <taxon>Spirotrichea</taxon>
        <taxon>Hypotrichia</taxon>
        <taxon>Euplotida</taxon>
        <taxon>Euplotidae</taxon>
        <taxon>Moneuplotes</taxon>
    </lineage>
</organism>
<keyword evidence="1" id="KW-1133">Transmembrane helix</keyword>
<gene>
    <name evidence="2" type="ORF">ECRASSUSDP1_LOCUS16458</name>
</gene>
<protein>
    <submittedName>
        <fullName evidence="2">Uncharacterized protein</fullName>
    </submittedName>
</protein>
<feature type="transmembrane region" description="Helical" evidence="1">
    <location>
        <begin position="51"/>
        <end position="71"/>
    </location>
</feature>
<evidence type="ECO:0000313" key="2">
    <source>
        <dbReference type="EMBL" id="CAI2375098.1"/>
    </source>
</evidence>
<feature type="transmembrane region" description="Helical" evidence="1">
    <location>
        <begin position="192"/>
        <end position="210"/>
    </location>
</feature>
<feature type="transmembrane region" description="Helical" evidence="1">
    <location>
        <begin position="154"/>
        <end position="172"/>
    </location>
</feature>
<feature type="transmembrane region" description="Helical" evidence="1">
    <location>
        <begin position="126"/>
        <end position="147"/>
    </location>
</feature>
<dbReference type="Proteomes" id="UP001295684">
    <property type="component" value="Unassembled WGS sequence"/>
</dbReference>
<sequence>MQKWKKIGSGDLEGEEVYKFSVHCLTLLGILILLIIRFGTYDYGNYFVIYYYMYHLYVWMSMIPNIFYLTAPEYWRDVMDKNRAPNGGTRCEFGLCIYLYAFMFGFQGMINYYAIRPNWRNKFLCFVITVVAPLYHLFLLIVVSFIFDPDHAKAAFIVLGVLYSYFYVWYTILTYVGMNSKAETIMFCLNPFHWISLLLGLVTFPIAQFARQKGKEWWEEVKIAERRRKGDLIFNPDLVNKIEKIKSSINRDKDHEEHIIRNFNQKLQDNIKPDILDIDKEYDTDCISCNNPIRATHFFTINDSGELVHFGCP</sequence>
<evidence type="ECO:0000256" key="1">
    <source>
        <dbReference type="SAM" id="Phobius"/>
    </source>
</evidence>
<keyword evidence="3" id="KW-1185">Reference proteome</keyword>
<comment type="caution">
    <text evidence="2">The sequence shown here is derived from an EMBL/GenBank/DDBJ whole genome shotgun (WGS) entry which is preliminary data.</text>
</comment>
<evidence type="ECO:0000313" key="3">
    <source>
        <dbReference type="Proteomes" id="UP001295684"/>
    </source>
</evidence>
<proteinExistence type="predicted"/>
<name>A0AAD2D053_EUPCR</name>
<accession>A0AAD2D053</accession>
<feature type="transmembrane region" description="Helical" evidence="1">
    <location>
        <begin position="92"/>
        <end position="114"/>
    </location>
</feature>
<dbReference type="EMBL" id="CAMPGE010016546">
    <property type="protein sequence ID" value="CAI2375098.1"/>
    <property type="molecule type" value="Genomic_DNA"/>
</dbReference>
<keyword evidence="1" id="KW-0472">Membrane</keyword>
<keyword evidence="1" id="KW-0812">Transmembrane</keyword>
<dbReference type="AlphaFoldDB" id="A0AAD2D053"/>
<feature type="transmembrane region" description="Helical" evidence="1">
    <location>
        <begin position="20"/>
        <end position="39"/>
    </location>
</feature>
<reference evidence="2" key="1">
    <citation type="submission" date="2023-07" db="EMBL/GenBank/DDBJ databases">
        <authorList>
            <consortium name="AG Swart"/>
            <person name="Singh M."/>
            <person name="Singh A."/>
            <person name="Seah K."/>
            <person name="Emmerich C."/>
        </authorList>
    </citation>
    <scope>NUCLEOTIDE SEQUENCE</scope>
    <source>
        <strain evidence="2">DP1</strain>
    </source>
</reference>